<evidence type="ECO:0000256" key="1">
    <source>
        <dbReference type="SAM" id="SignalP"/>
    </source>
</evidence>
<keyword evidence="3" id="KW-1185">Reference proteome</keyword>
<protein>
    <submittedName>
        <fullName evidence="4">C-type lectin domain family 4 member F-like isoform X1</fullName>
    </submittedName>
</protein>
<dbReference type="OrthoDB" id="6271941at2759"/>
<dbReference type="InterPro" id="IPR016187">
    <property type="entry name" value="CTDL_fold"/>
</dbReference>
<dbReference type="SUPFAM" id="SSF56436">
    <property type="entry name" value="C-type lectin-like"/>
    <property type="match status" value="1"/>
</dbReference>
<dbReference type="PANTHER" id="PTHR45710:SF26">
    <property type="entry name" value="RH26557P"/>
    <property type="match status" value="1"/>
</dbReference>
<name>A0A9W2YY62_BIOGL</name>
<dbReference type="PROSITE" id="PS50041">
    <property type="entry name" value="C_TYPE_LECTIN_2"/>
    <property type="match status" value="1"/>
</dbReference>
<dbReference type="Proteomes" id="UP001165740">
    <property type="component" value="Chromosome 14"/>
</dbReference>
<sequence length="168" mass="18937">MSSPVLLLLIATSLGIFGGENMAVGRVITVPEVKCRNSPGFIYQKIGKSNVCFFFSRTGNNFTNAKLDCEGKGARLTVVNMQRKRQVLDRKPDTWIALEDRQTEGKYIWHDGTEQTARQRRDFSCYGQPDNWNDAEDCLHASKWCSAPRNINDGSCAESFEYLCEKVG</sequence>
<dbReference type="OMA" id="ICERRQG"/>
<evidence type="ECO:0000313" key="4">
    <source>
        <dbReference type="RefSeq" id="XP_055867657.1"/>
    </source>
</evidence>
<dbReference type="AlphaFoldDB" id="A0A9W2YY62"/>
<feature type="signal peptide" evidence="1">
    <location>
        <begin position="1"/>
        <end position="18"/>
    </location>
</feature>
<evidence type="ECO:0000313" key="3">
    <source>
        <dbReference type="Proteomes" id="UP001165740"/>
    </source>
</evidence>
<gene>
    <name evidence="4" type="primary">LOC106051340</name>
</gene>
<dbReference type="Pfam" id="PF00059">
    <property type="entry name" value="Lectin_C"/>
    <property type="match status" value="1"/>
</dbReference>
<dbReference type="InterPro" id="IPR050828">
    <property type="entry name" value="C-type_lectin/matrix_domain"/>
</dbReference>
<organism evidence="3 4">
    <name type="scientific">Biomphalaria glabrata</name>
    <name type="common">Bloodfluke planorb</name>
    <name type="synonym">Freshwater snail</name>
    <dbReference type="NCBI Taxonomy" id="6526"/>
    <lineage>
        <taxon>Eukaryota</taxon>
        <taxon>Metazoa</taxon>
        <taxon>Spiralia</taxon>
        <taxon>Lophotrochozoa</taxon>
        <taxon>Mollusca</taxon>
        <taxon>Gastropoda</taxon>
        <taxon>Heterobranchia</taxon>
        <taxon>Euthyneura</taxon>
        <taxon>Panpulmonata</taxon>
        <taxon>Hygrophila</taxon>
        <taxon>Lymnaeoidea</taxon>
        <taxon>Planorbidae</taxon>
        <taxon>Biomphalaria</taxon>
    </lineage>
</organism>
<dbReference type="InterPro" id="IPR016186">
    <property type="entry name" value="C-type_lectin-like/link_sf"/>
</dbReference>
<dbReference type="RefSeq" id="XP_055867657.1">
    <property type="nucleotide sequence ID" value="XM_056011682.1"/>
</dbReference>
<dbReference type="SMART" id="SM00034">
    <property type="entry name" value="CLECT"/>
    <property type="match status" value="1"/>
</dbReference>
<dbReference type="GeneID" id="106051340"/>
<dbReference type="PANTHER" id="PTHR45710">
    <property type="entry name" value="C-TYPE LECTIN DOMAIN-CONTAINING PROTEIN 180"/>
    <property type="match status" value="1"/>
</dbReference>
<accession>A0A9W2YY62</accession>
<feature type="domain" description="C-type lectin" evidence="2">
    <location>
        <begin position="48"/>
        <end position="165"/>
    </location>
</feature>
<dbReference type="InterPro" id="IPR001304">
    <property type="entry name" value="C-type_lectin-like"/>
</dbReference>
<dbReference type="Gene3D" id="3.10.100.10">
    <property type="entry name" value="Mannose-Binding Protein A, subunit A"/>
    <property type="match status" value="1"/>
</dbReference>
<evidence type="ECO:0000259" key="2">
    <source>
        <dbReference type="PROSITE" id="PS50041"/>
    </source>
</evidence>
<reference evidence="4" key="1">
    <citation type="submission" date="2025-08" db="UniProtKB">
        <authorList>
            <consortium name="RefSeq"/>
        </authorList>
    </citation>
    <scope>IDENTIFICATION</scope>
</reference>
<feature type="chain" id="PRO_5040994354" evidence="1">
    <location>
        <begin position="19"/>
        <end position="168"/>
    </location>
</feature>
<proteinExistence type="predicted"/>
<keyword evidence="1" id="KW-0732">Signal</keyword>